<dbReference type="PANTHER" id="PTHR36183">
    <property type="entry name" value="BETA-GLUCURONIDASE"/>
    <property type="match status" value="1"/>
</dbReference>
<comment type="caution">
    <text evidence="2">The sequence shown here is derived from an EMBL/GenBank/DDBJ whole genome shotgun (WGS) entry which is preliminary data.</text>
</comment>
<dbReference type="RefSeq" id="XP_056488661.1">
    <property type="nucleotide sequence ID" value="XM_056629359.1"/>
</dbReference>
<proteinExistence type="predicted"/>
<evidence type="ECO:0000259" key="1">
    <source>
        <dbReference type="Pfam" id="PF16862"/>
    </source>
</evidence>
<organism evidence="2 3">
    <name type="scientific">Penicillium cosmopolitanum</name>
    <dbReference type="NCBI Taxonomy" id="1131564"/>
    <lineage>
        <taxon>Eukaryota</taxon>
        <taxon>Fungi</taxon>
        <taxon>Dikarya</taxon>
        <taxon>Ascomycota</taxon>
        <taxon>Pezizomycotina</taxon>
        <taxon>Eurotiomycetes</taxon>
        <taxon>Eurotiomycetidae</taxon>
        <taxon>Eurotiales</taxon>
        <taxon>Aspergillaceae</taxon>
        <taxon>Penicillium</taxon>
    </lineage>
</organism>
<dbReference type="Proteomes" id="UP001147747">
    <property type="component" value="Unassembled WGS sequence"/>
</dbReference>
<feature type="domain" description="Beta-glucuronidase C-terminal" evidence="1">
    <location>
        <begin position="420"/>
        <end position="532"/>
    </location>
</feature>
<accession>A0A9W9W0W0</accession>
<dbReference type="Gene3D" id="3.20.20.80">
    <property type="entry name" value="Glycosidases"/>
    <property type="match status" value="1"/>
</dbReference>
<dbReference type="OrthoDB" id="2831684at2759"/>
<dbReference type="EMBL" id="JAPZBU010000006">
    <property type="protein sequence ID" value="KAJ5396609.1"/>
    <property type="molecule type" value="Genomic_DNA"/>
</dbReference>
<dbReference type="InterPro" id="IPR017853">
    <property type="entry name" value="GH"/>
</dbReference>
<reference evidence="2" key="2">
    <citation type="journal article" date="2023" name="IMA Fungus">
        <title>Comparative genomic study of the Penicillium genus elucidates a diverse pangenome and 15 lateral gene transfer events.</title>
        <authorList>
            <person name="Petersen C."/>
            <person name="Sorensen T."/>
            <person name="Nielsen M.R."/>
            <person name="Sondergaard T.E."/>
            <person name="Sorensen J.L."/>
            <person name="Fitzpatrick D.A."/>
            <person name="Frisvad J.C."/>
            <person name="Nielsen K.L."/>
        </authorList>
    </citation>
    <scope>NUCLEOTIDE SEQUENCE</scope>
    <source>
        <strain evidence="2">IBT 29677</strain>
    </source>
</reference>
<dbReference type="InterPro" id="IPR052974">
    <property type="entry name" value="GH79_Enzymes"/>
</dbReference>
<gene>
    <name evidence="2" type="ORF">N7509_004722</name>
</gene>
<dbReference type="SUPFAM" id="SSF51445">
    <property type="entry name" value="(Trans)glycosidases"/>
    <property type="match status" value="1"/>
</dbReference>
<keyword evidence="3" id="KW-1185">Reference proteome</keyword>
<evidence type="ECO:0000313" key="3">
    <source>
        <dbReference type="Proteomes" id="UP001147747"/>
    </source>
</evidence>
<name>A0A9W9W0W0_9EURO</name>
<dbReference type="PANTHER" id="PTHR36183:SF2">
    <property type="entry name" value="BETA-GLUCURONIDASE C-TERMINAL DOMAIN-CONTAINING PROTEIN"/>
    <property type="match status" value="1"/>
</dbReference>
<sequence length="537" mass="58661">MLVSLLFSATAVVAVPTVLERDSSYPIQVSKDAPESAGVAILQPFVSFSIEFSSFPDFAGNVSQPNHFSNQLLDNLADLQGTKPHIRVGGNTQFGFVRPQSEDFNQRNRSSLSLTDYPSIIYIGDSYFESYATWPGTKFSHGFNLGKNGTAGMNTLLGTVPLACKALKDGKLAYWELGNEPDLFTAYPVRPADWDEKSYVDEWLAKTKIIKRQLKKSCPELSTDSNYKYMAPSFAGLTNGMDPVKAWQAGLDDDHDIGLNSMHNYIGGADQPGVTLARTLLNHTSTVHSVAQHVKLSRVLNEKGLTKDIPYILGETNSLYRQGKPGLSNSFGAALWGVDFNLYCASQSIRRTHMHQGTNYRYASWQPIQTDKATIGTKAPYYGNVMVAAMLRGGDSDSESNSSSEVQVVNLPMSHETEAAYAAYVNGNLARIAVINMQEYNYTGSGEPAARRPSANYAFRLPEISARSLSVQRLLANGSDAISGISWDGWSYNYELKGGAPERLGNVTIGETVKVDGRGEVEVEIPYSSAVILSLDS</sequence>
<dbReference type="AlphaFoldDB" id="A0A9W9W0W0"/>
<evidence type="ECO:0000313" key="2">
    <source>
        <dbReference type="EMBL" id="KAJ5396609.1"/>
    </source>
</evidence>
<reference evidence="2" key="1">
    <citation type="submission" date="2022-12" db="EMBL/GenBank/DDBJ databases">
        <authorList>
            <person name="Petersen C."/>
        </authorList>
    </citation>
    <scope>NUCLEOTIDE SEQUENCE</scope>
    <source>
        <strain evidence="2">IBT 29677</strain>
    </source>
</reference>
<dbReference type="GeneID" id="81368339"/>
<dbReference type="InterPro" id="IPR031728">
    <property type="entry name" value="GlcAase_C"/>
</dbReference>
<dbReference type="Pfam" id="PF16862">
    <property type="entry name" value="Glyco_hydro_79C"/>
    <property type="match status" value="1"/>
</dbReference>
<protein>
    <recommendedName>
        <fullName evidence="1">Beta-glucuronidase C-terminal domain-containing protein</fullName>
    </recommendedName>
</protein>